<sequence>MKTLTSNKAFWLLLVICVVTILPFLGLSEYHTKGEPREAIVSYSMLDSGNWILPRNNGGEMAYKPPFFHWSIAAVSAVVNGGQVTEMTSRLPSAIALIAMTLCGFLFFAKRKGVQLALLAAFITLTNFELHRAGANCRVDMVLTALTVGALYCLYRWYEKGLKGIPWLAILLMSCGTLTKGPVGTIIPCLVVGIFLLLRGVNFFKAFLLLSAWAILSLILPICWYVAAYQQGGEEFIALVMEENLGRMTNTMSYNSCVNPWHYNFVTLFAGYVPWTLLVVLSLFSLTYHKFNIQPAAWWKRFTAWIKNMDPVDLFSFTSIVVIFVFYCIPQSKRSVYLMPIYPFIAYFLAKYLFYLVKKQSKVIKVYGSILAVISLLLFTCFIVLKCGLIPETIFHGRHAQDNINFMRAIQNISGAGALLLIAVPTVLGIYWWFYQRKHALSNRFLYALVVLTMGLYLALDGAYQPAALNSKSVKFVAAEIEKIAPESEGTMYEFIEESLHAAGDPVHYFEINFYLHNRLDNFYQKRPAKGFLLIGTNDAEKYLPEFEKEGYQFEQVYESPKRVLRQIAKVYKFVKNEQPEKTETTPIVE</sequence>
<feature type="transmembrane region" description="Helical" evidence="8">
    <location>
        <begin position="446"/>
        <end position="464"/>
    </location>
</feature>
<keyword evidence="7 8" id="KW-0472">Membrane</keyword>
<dbReference type="EMBL" id="WDES01000028">
    <property type="protein sequence ID" value="KAB6085679.1"/>
    <property type="molecule type" value="Genomic_DNA"/>
</dbReference>
<reference evidence="12" key="4">
    <citation type="submission" date="2023-08" db="EMBL/GenBank/DDBJ databases">
        <title>Mucin Metabolism Genes Underlie the Key Renovations of Bacteroides xylanisolvens Genomes in Captive Great Apes.</title>
        <authorList>
            <person name="Nishida A.H."/>
        </authorList>
    </citation>
    <scope>NUCLEOTIDE SEQUENCE</scope>
    <source>
        <strain evidence="12">P13.H9</strain>
    </source>
</reference>
<dbReference type="GO" id="GO:0009103">
    <property type="term" value="P:lipopolysaccharide biosynthetic process"/>
    <property type="evidence" value="ECO:0007669"/>
    <property type="project" value="UniProtKB-ARBA"/>
</dbReference>
<reference evidence="13 15" key="1">
    <citation type="submission" date="2016-10" db="EMBL/GenBank/DDBJ databases">
        <authorList>
            <person name="de Groot N.N."/>
        </authorList>
    </citation>
    <scope>NUCLEOTIDE SEQUENCE [LARGE SCALE GENOMIC DNA]</scope>
    <source>
        <strain evidence="14">NLAE-zl-C202</strain>
        <strain evidence="13 15">NLAE-zl-G339</strain>
    </source>
</reference>
<evidence type="ECO:0000313" key="12">
    <source>
        <dbReference type="EMBL" id="MCA4704832.1"/>
    </source>
</evidence>
<reference evidence="17 18" key="3">
    <citation type="journal article" date="2019" name="Nat. Med.">
        <title>A library of human gut bacterial isolates paired with longitudinal multiomics data enables mechanistic microbiome research.</title>
        <authorList>
            <person name="Poyet M."/>
            <person name="Groussin M."/>
            <person name="Gibbons S.M."/>
            <person name="Avila-Pacheco J."/>
            <person name="Jiang X."/>
            <person name="Kearney S.M."/>
            <person name="Perrotta A.R."/>
            <person name="Berdy B."/>
            <person name="Zhao S."/>
            <person name="Lieberman T.D."/>
            <person name="Swanson P.K."/>
            <person name="Smith M."/>
            <person name="Roesemann S."/>
            <person name="Alexander J.E."/>
            <person name="Rich S.A."/>
            <person name="Livny J."/>
            <person name="Vlamakis H."/>
            <person name="Clish C."/>
            <person name="Bullock K."/>
            <person name="Deik A."/>
            <person name="Scott J."/>
            <person name="Pierce K.A."/>
            <person name="Xavier R.J."/>
            <person name="Alm E.J."/>
        </authorList>
    </citation>
    <scope>NUCLEOTIDE SEQUENCE [LARGE SCALE GENOMIC DNA]</scope>
    <source>
        <strain evidence="11 18">BIOML-A16</strain>
        <strain evidence="10 17">BIOML-A74</strain>
    </source>
</reference>
<comment type="subcellular location">
    <subcellularLocation>
        <location evidence="1">Cell membrane</location>
        <topology evidence="1">Multi-pass membrane protein</topology>
    </subcellularLocation>
</comment>
<keyword evidence="6 8" id="KW-1133">Transmembrane helix</keyword>
<evidence type="ECO:0000256" key="6">
    <source>
        <dbReference type="ARBA" id="ARBA00022989"/>
    </source>
</evidence>
<keyword evidence="5 8" id="KW-0812">Transmembrane</keyword>
<feature type="domain" description="Glycosyltransferase RgtA/B/C/D-like" evidence="9">
    <location>
        <begin position="64"/>
        <end position="224"/>
    </location>
</feature>
<dbReference type="Proteomes" id="UP000435059">
    <property type="component" value="Unassembled WGS sequence"/>
</dbReference>
<dbReference type="EC" id="2.4.-.-" evidence="12"/>
<evidence type="ECO:0000256" key="8">
    <source>
        <dbReference type="SAM" id="Phobius"/>
    </source>
</evidence>
<name>A0A174IIE2_9BACE</name>
<evidence type="ECO:0000256" key="7">
    <source>
        <dbReference type="ARBA" id="ARBA00023136"/>
    </source>
</evidence>
<dbReference type="PANTHER" id="PTHR33908:SF3">
    <property type="entry name" value="UNDECAPRENYL PHOSPHATE-ALPHA-4-AMINO-4-DEOXY-L-ARABINOSE ARABINOSYL TRANSFERASE"/>
    <property type="match status" value="1"/>
</dbReference>
<dbReference type="GO" id="GO:0010041">
    <property type="term" value="P:response to iron(III) ion"/>
    <property type="evidence" value="ECO:0007669"/>
    <property type="project" value="TreeGrafter"/>
</dbReference>
<feature type="transmembrane region" description="Helical" evidence="8">
    <location>
        <begin position="312"/>
        <end position="329"/>
    </location>
</feature>
<feature type="transmembrane region" description="Helical" evidence="8">
    <location>
        <begin position="269"/>
        <end position="291"/>
    </location>
</feature>
<dbReference type="AlphaFoldDB" id="A0A174IIE2"/>
<proteinExistence type="predicted"/>
<feature type="transmembrane region" description="Helical" evidence="8">
    <location>
        <begin position="142"/>
        <end position="158"/>
    </location>
</feature>
<evidence type="ECO:0000313" key="16">
    <source>
        <dbReference type="Proteomes" id="UP000183766"/>
    </source>
</evidence>
<dbReference type="EMBL" id="JAIWYE010000026">
    <property type="protein sequence ID" value="MCA4704832.1"/>
    <property type="molecule type" value="Genomic_DNA"/>
</dbReference>
<evidence type="ECO:0000256" key="1">
    <source>
        <dbReference type="ARBA" id="ARBA00004651"/>
    </source>
</evidence>
<evidence type="ECO:0000313" key="17">
    <source>
        <dbReference type="Proteomes" id="UP000435059"/>
    </source>
</evidence>
<evidence type="ECO:0000256" key="3">
    <source>
        <dbReference type="ARBA" id="ARBA00022676"/>
    </source>
</evidence>
<feature type="transmembrane region" description="Helical" evidence="8">
    <location>
        <begin position="9"/>
        <end position="27"/>
    </location>
</feature>
<reference evidence="16" key="2">
    <citation type="submission" date="2016-10" db="EMBL/GenBank/DDBJ databases">
        <authorList>
            <person name="Varghese N."/>
            <person name="Submissions S."/>
        </authorList>
    </citation>
    <scope>NUCLEOTIDE SEQUENCE [LARGE SCALE GENOMIC DNA]</scope>
    <source>
        <strain evidence="16">NLAE-zl-C202</strain>
    </source>
</reference>
<evidence type="ECO:0000313" key="13">
    <source>
        <dbReference type="EMBL" id="SEA90359.1"/>
    </source>
</evidence>
<dbReference type="EMBL" id="FNRP01000017">
    <property type="protein sequence ID" value="SEA90359.1"/>
    <property type="molecule type" value="Genomic_DNA"/>
</dbReference>
<feature type="transmembrane region" description="Helical" evidence="8">
    <location>
        <begin position="366"/>
        <end position="385"/>
    </location>
</feature>
<keyword evidence="4 13" id="KW-0808">Transferase</keyword>
<dbReference type="Proteomes" id="UP001198461">
    <property type="component" value="Unassembled WGS sequence"/>
</dbReference>
<evidence type="ECO:0000313" key="15">
    <source>
        <dbReference type="Proteomes" id="UP000183040"/>
    </source>
</evidence>
<feature type="transmembrane region" description="Helical" evidence="8">
    <location>
        <begin position="335"/>
        <end position="354"/>
    </location>
</feature>
<accession>A0A174IIE2</accession>
<evidence type="ECO:0000313" key="14">
    <source>
        <dbReference type="EMBL" id="SFM76829.1"/>
    </source>
</evidence>
<dbReference type="GO" id="GO:0005886">
    <property type="term" value="C:plasma membrane"/>
    <property type="evidence" value="ECO:0007669"/>
    <property type="project" value="UniProtKB-SubCell"/>
</dbReference>
<dbReference type="EMBL" id="WDCP01000009">
    <property type="protein sequence ID" value="KAB6340427.1"/>
    <property type="molecule type" value="Genomic_DNA"/>
</dbReference>
<evidence type="ECO:0000259" key="9">
    <source>
        <dbReference type="Pfam" id="PF13231"/>
    </source>
</evidence>
<dbReference type="GeneID" id="69482864"/>
<dbReference type="InterPro" id="IPR050297">
    <property type="entry name" value="LipidA_mod_glycosyltrf_83"/>
</dbReference>
<evidence type="ECO:0000313" key="18">
    <source>
        <dbReference type="Proteomes" id="UP000438288"/>
    </source>
</evidence>
<evidence type="ECO:0000256" key="5">
    <source>
        <dbReference type="ARBA" id="ARBA00022692"/>
    </source>
</evidence>
<protein>
    <submittedName>
        <fullName evidence="13">4-amino-4-deoxy-L-arabinose transferase</fullName>
    </submittedName>
    <submittedName>
        <fullName evidence="10">Dolichyl-phosphate-mannose--protein mannosyltransferase</fullName>
    </submittedName>
    <submittedName>
        <fullName evidence="12">Glycosyltransferase family 39 protein</fullName>
        <ecNumber evidence="12">2.4.-.-</ecNumber>
    </submittedName>
</protein>
<feature type="transmembrane region" description="Helical" evidence="8">
    <location>
        <begin position="206"/>
        <end position="227"/>
    </location>
</feature>
<dbReference type="EMBL" id="FOUM01000010">
    <property type="protein sequence ID" value="SFM76829.1"/>
    <property type="molecule type" value="Genomic_DNA"/>
</dbReference>
<dbReference type="PANTHER" id="PTHR33908">
    <property type="entry name" value="MANNOSYLTRANSFERASE YKCB-RELATED"/>
    <property type="match status" value="1"/>
</dbReference>
<dbReference type="GO" id="GO:0016763">
    <property type="term" value="F:pentosyltransferase activity"/>
    <property type="evidence" value="ECO:0007669"/>
    <property type="project" value="TreeGrafter"/>
</dbReference>
<keyword evidence="17" id="KW-1185">Reference proteome</keyword>
<evidence type="ECO:0000256" key="2">
    <source>
        <dbReference type="ARBA" id="ARBA00022475"/>
    </source>
</evidence>
<feature type="transmembrane region" description="Helical" evidence="8">
    <location>
        <begin position="413"/>
        <end position="434"/>
    </location>
</feature>
<evidence type="ECO:0000313" key="11">
    <source>
        <dbReference type="EMBL" id="KAB6340427.1"/>
    </source>
</evidence>
<gene>
    <name evidence="10" type="ORF">GA574_15860</name>
    <name evidence="11" type="ORF">GAZ43_06640</name>
    <name evidence="12" type="ORF">LD004_14575</name>
    <name evidence="13" type="ORF">SAMN04487924_11793</name>
    <name evidence="14" type="ORF">SAMN05216250_1108</name>
</gene>
<feature type="transmembrane region" description="Helical" evidence="8">
    <location>
        <begin position="91"/>
        <end position="108"/>
    </location>
</feature>
<dbReference type="Proteomes" id="UP000438288">
    <property type="component" value="Unassembled WGS sequence"/>
</dbReference>
<keyword evidence="3 10" id="KW-0328">Glycosyltransferase</keyword>
<dbReference type="InterPro" id="IPR038731">
    <property type="entry name" value="RgtA/B/C-like"/>
</dbReference>
<dbReference type="Pfam" id="PF13231">
    <property type="entry name" value="PMT_2"/>
    <property type="match status" value="1"/>
</dbReference>
<evidence type="ECO:0000256" key="4">
    <source>
        <dbReference type="ARBA" id="ARBA00022679"/>
    </source>
</evidence>
<dbReference type="Proteomes" id="UP000183040">
    <property type="component" value="Unassembled WGS sequence"/>
</dbReference>
<organism evidence="13 15">
    <name type="scientific">Bacteroides xylanisolvens</name>
    <dbReference type="NCBI Taxonomy" id="371601"/>
    <lineage>
        <taxon>Bacteria</taxon>
        <taxon>Pseudomonadati</taxon>
        <taxon>Bacteroidota</taxon>
        <taxon>Bacteroidia</taxon>
        <taxon>Bacteroidales</taxon>
        <taxon>Bacteroidaceae</taxon>
        <taxon>Bacteroides</taxon>
    </lineage>
</organism>
<dbReference type="Proteomes" id="UP000183766">
    <property type="component" value="Unassembled WGS sequence"/>
</dbReference>
<evidence type="ECO:0000313" key="10">
    <source>
        <dbReference type="EMBL" id="KAB6085679.1"/>
    </source>
</evidence>
<dbReference type="RefSeq" id="WP_009039144.1">
    <property type="nucleotide sequence ID" value="NZ_CAKOCS010000011.1"/>
</dbReference>
<feature type="transmembrane region" description="Helical" evidence="8">
    <location>
        <begin position="164"/>
        <end position="197"/>
    </location>
</feature>
<keyword evidence="2" id="KW-1003">Cell membrane</keyword>